<comment type="caution">
    <text evidence="6">The sequence shown here is derived from an EMBL/GenBank/DDBJ whole genome shotgun (WGS) entry which is preliminary data.</text>
</comment>
<dbReference type="PANTHER" id="PTHR12302">
    <property type="entry name" value="EBNA2 BINDING PROTEIN P100"/>
    <property type="match status" value="1"/>
</dbReference>
<evidence type="ECO:0000313" key="7">
    <source>
        <dbReference type="Proteomes" id="UP000095256"/>
    </source>
</evidence>
<dbReference type="EMBL" id="MIEK01000005">
    <property type="protein sequence ID" value="OEH83553.1"/>
    <property type="molecule type" value="Genomic_DNA"/>
</dbReference>
<dbReference type="GO" id="GO:0004519">
    <property type="term" value="F:endonuclease activity"/>
    <property type="evidence" value="ECO:0007669"/>
    <property type="project" value="UniProtKB-KW"/>
</dbReference>
<dbReference type="PANTHER" id="PTHR12302:SF3">
    <property type="entry name" value="SERINE_THREONINE-PROTEIN KINASE 31"/>
    <property type="match status" value="1"/>
</dbReference>
<name>A0A1E5L0E7_9ENTE</name>
<reference evidence="6 7" key="1">
    <citation type="submission" date="2016-09" db="EMBL/GenBank/DDBJ databases">
        <authorList>
            <person name="Capua I."/>
            <person name="De Benedictis P."/>
            <person name="Joannis T."/>
            <person name="Lombin L.H."/>
            <person name="Cattoli G."/>
        </authorList>
    </citation>
    <scope>NUCLEOTIDE SEQUENCE [LARGE SCALE GENOMIC DNA]</scope>
    <source>
        <strain evidence="6 7">LMG 25899</strain>
    </source>
</reference>
<dbReference type="PROSITE" id="PS51257">
    <property type="entry name" value="PROKAR_LIPOPROTEIN"/>
    <property type="match status" value="1"/>
</dbReference>
<accession>A0A1E5L0E7</accession>
<dbReference type="PROSITE" id="PS50830">
    <property type="entry name" value="TNASE_3"/>
    <property type="match status" value="1"/>
</dbReference>
<dbReference type="InterPro" id="IPR016071">
    <property type="entry name" value="Staphylococal_nuclease_OB-fold"/>
</dbReference>
<evidence type="ECO:0000256" key="4">
    <source>
        <dbReference type="SAM" id="SignalP"/>
    </source>
</evidence>
<dbReference type="AlphaFoldDB" id="A0A1E5L0E7"/>
<organism evidence="6 7">
    <name type="scientific">Enterococcus rivorum</name>
    <dbReference type="NCBI Taxonomy" id="762845"/>
    <lineage>
        <taxon>Bacteria</taxon>
        <taxon>Bacillati</taxon>
        <taxon>Bacillota</taxon>
        <taxon>Bacilli</taxon>
        <taxon>Lactobacillales</taxon>
        <taxon>Enterococcaceae</taxon>
        <taxon>Enterococcus</taxon>
    </lineage>
</organism>
<feature type="chain" id="PRO_5038903309" description="TNase-like domain-containing protein" evidence="4">
    <location>
        <begin position="26"/>
        <end position="205"/>
    </location>
</feature>
<keyword evidence="4" id="KW-0732">Signal</keyword>
<keyword evidence="1" id="KW-0540">Nuclease</keyword>
<gene>
    <name evidence="6" type="ORF">BCR26_08720</name>
</gene>
<evidence type="ECO:0000259" key="5">
    <source>
        <dbReference type="PROSITE" id="PS50830"/>
    </source>
</evidence>
<dbReference type="Pfam" id="PF00565">
    <property type="entry name" value="SNase"/>
    <property type="match status" value="1"/>
</dbReference>
<dbReference type="InterPro" id="IPR035437">
    <property type="entry name" value="SNase_OB-fold_sf"/>
</dbReference>
<dbReference type="Gene3D" id="2.40.50.90">
    <property type="match status" value="1"/>
</dbReference>
<keyword evidence="2" id="KW-0255">Endonuclease</keyword>
<sequence length="205" mass="22998">MRRFKKINQLLFLAAGLFILSGCMIDPHEIKKQTDQLEDKLNGMTNSAEANSFPILKKIPVQLARSIDGDTSDFLLNGETIRVRYLLIDTPETVQPGVSVQPFGKEASDRTKGLLENASVIEIMFDRGDQKEKTIDRKPRTLVYVFVDGKLVQDILVREGLARIAYVSESNTTYLEQLTASENIARSQGVGIWSLKGYVTERGFN</sequence>
<dbReference type="RefSeq" id="WP_069697426.1">
    <property type="nucleotide sequence ID" value="NZ_JAGGMA010000012.1"/>
</dbReference>
<dbReference type="SMART" id="SM00318">
    <property type="entry name" value="SNc"/>
    <property type="match status" value="1"/>
</dbReference>
<dbReference type="SUPFAM" id="SSF50199">
    <property type="entry name" value="Staphylococcal nuclease"/>
    <property type="match status" value="1"/>
</dbReference>
<dbReference type="GO" id="GO:0016787">
    <property type="term" value="F:hydrolase activity"/>
    <property type="evidence" value="ECO:0007669"/>
    <property type="project" value="UniProtKB-KW"/>
</dbReference>
<evidence type="ECO:0000256" key="1">
    <source>
        <dbReference type="ARBA" id="ARBA00022722"/>
    </source>
</evidence>
<evidence type="ECO:0000313" key="6">
    <source>
        <dbReference type="EMBL" id="OEH83553.1"/>
    </source>
</evidence>
<evidence type="ECO:0000256" key="3">
    <source>
        <dbReference type="ARBA" id="ARBA00022801"/>
    </source>
</evidence>
<feature type="domain" description="TNase-like" evidence="5">
    <location>
        <begin position="57"/>
        <end position="195"/>
    </location>
</feature>
<dbReference type="Proteomes" id="UP000095256">
    <property type="component" value="Unassembled WGS sequence"/>
</dbReference>
<keyword evidence="3" id="KW-0378">Hydrolase</keyword>
<dbReference type="OrthoDB" id="4376109at2"/>
<evidence type="ECO:0000256" key="2">
    <source>
        <dbReference type="ARBA" id="ARBA00022759"/>
    </source>
</evidence>
<dbReference type="STRING" id="762845.BCR26_08720"/>
<protein>
    <recommendedName>
        <fullName evidence="5">TNase-like domain-containing protein</fullName>
    </recommendedName>
</protein>
<keyword evidence="7" id="KW-1185">Reference proteome</keyword>
<proteinExistence type="predicted"/>
<feature type="signal peptide" evidence="4">
    <location>
        <begin position="1"/>
        <end position="25"/>
    </location>
</feature>